<dbReference type="AlphaFoldDB" id="D6WQB8"/>
<gene>
    <name evidence="1" type="primary">GLEAN_08937</name>
    <name evidence="1" type="ORF">TcasGA2_TC008937</name>
</gene>
<reference evidence="1 2" key="1">
    <citation type="journal article" date="2008" name="Nature">
        <title>The genome of the model beetle and pest Tribolium castaneum.</title>
        <authorList>
            <consortium name="Tribolium Genome Sequencing Consortium"/>
            <person name="Richards S."/>
            <person name="Gibbs R.A."/>
            <person name="Weinstock G.M."/>
            <person name="Brown S.J."/>
            <person name="Denell R."/>
            <person name="Beeman R.W."/>
            <person name="Gibbs R."/>
            <person name="Beeman R.W."/>
            <person name="Brown S.J."/>
            <person name="Bucher G."/>
            <person name="Friedrich M."/>
            <person name="Grimmelikhuijzen C.J."/>
            <person name="Klingler M."/>
            <person name="Lorenzen M."/>
            <person name="Richards S."/>
            <person name="Roth S."/>
            <person name="Schroder R."/>
            <person name="Tautz D."/>
            <person name="Zdobnov E.M."/>
            <person name="Muzny D."/>
            <person name="Gibbs R.A."/>
            <person name="Weinstock G.M."/>
            <person name="Attaway T."/>
            <person name="Bell S."/>
            <person name="Buhay C.J."/>
            <person name="Chandrabose M.N."/>
            <person name="Chavez D."/>
            <person name="Clerk-Blankenburg K.P."/>
            <person name="Cree A."/>
            <person name="Dao M."/>
            <person name="Davis C."/>
            <person name="Chacko J."/>
            <person name="Dinh H."/>
            <person name="Dugan-Rocha S."/>
            <person name="Fowler G."/>
            <person name="Garner T.T."/>
            <person name="Garnes J."/>
            <person name="Gnirke A."/>
            <person name="Hawes A."/>
            <person name="Hernandez J."/>
            <person name="Hines S."/>
            <person name="Holder M."/>
            <person name="Hume J."/>
            <person name="Jhangiani S.N."/>
            <person name="Joshi V."/>
            <person name="Khan Z.M."/>
            <person name="Jackson L."/>
            <person name="Kovar C."/>
            <person name="Kowis A."/>
            <person name="Lee S."/>
            <person name="Lewis L.R."/>
            <person name="Margolis J."/>
            <person name="Morgan M."/>
            <person name="Nazareth L.V."/>
            <person name="Nguyen N."/>
            <person name="Okwuonu G."/>
            <person name="Parker D."/>
            <person name="Richards S."/>
            <person name="Ruiz S.J."/>
            <person name="Santibanez J."/>
            <person name="Savard J."/>
            <person name="Scherer S.E."/>
            <person name="Schneider B."/>
            <person name="Sodergren E."/>
            <person name="Tautz D."/>
            <person name="Vattahil S."/>
            <person name="Villasana D."/>
            <person name="White C.S."/>
            <person name="Wright R."/>
            <person name="Park Y."/>
            <person name="Beeman R.W."/>
            <person name="Lord J."/>
            <person name="Oppert B."/>
            <person name="Lorenzen M."/>
            <person name="Brown S."/>
            <person name="Wang L."/>
            <person name="Savard J."/>
            <person name="Tautz D."/>
            <person name="Richards S."/>
            <person name="Weinstock G."/>
            <person name="Gibbs R.A."/>
            <person name="Liu Y."/>
            <person name="Worley K."/>
            <person name="Weinstock G."/>
            <person name="Elsik C.G."/>
            <person name="Reese J.T."/>
            <person name="Elhaik E."/>
            <person name="Landan G."/>
            <person name="Graur D."/>
            <person name="Arensburger P."/>
            <person name="Atkinson P."/>
            <person name="Beeman R.W."/>
            <person name="Beidler J."/>
            <person name="Brown S.J."/>
            <person name="Demuth J.P."/>
            <person name="Drury D.W."/>
            <person name="Du Y.Z."/>
            <person name="Fujiwara H."/>
            <person name="Lorenzen M."/>
            <person name="Maselli V."/>
            <person name="Osanai M."/>
            <person name="Park Y."/>
            <person name="Robertson H.M."/>
            <person name="Tu Z."/>
            <person name="Wang J.J."/>
            <person name="Wang S."/>
            <person name="Richards S."/>
            <person name="Song H."/>
            <person name="Zhang L."/>
            <person name="Sodergren E."/>
            <person name="Werner D."/>
            <person name="Stanke M."/>
            <person name="Morgenstern B."/>
            <person name="Solovyev V."/>
            <person name="Kosarev P."/>
            <person name="Brown G."/>
            <person name="Chen H.C."/>
            <person name="Ermolaeva O."/>
            <person name="Hlavina W."/>
            <person name="Kapustin Y."/>
            <person name="Kiryutin B."/>
            <person name="Kitts P."/>
            <person name="Maglott D."/>
            <person name="Pruitt K."/>
            <person name="Sapojnikov V."/>
            <person name="Souvorov A."/>
            <person name="Mackey A.J."/>
            <person name="Waterhouse R.M."/>
            <person name="Wyder S."/>
            <person name="Zdobnov E.M."/>
            <person name="Zdobnov E.M."/>
            <person name="Wyder S."/>
            <person name="Kriventseva E.V."/>
            <person name="Kadowaki T."/>
            <person name="Bork P."/>
            <person name="Aranda M."/>
            <person name="Bao R."/>
            <person name="Beermann A."/>
            <person name="Berns N."/>
            <person name="Bolognesi R."/>
            <person name="Bonneton F."/>
            <person name="Bopp D."/>
            <person name="Brown S.J."/>
            <person name="Bucher G."/>
            <person name="Butts T."/>
            <person name="Chaumot A."/>
            <person name="Denell R.E."/>
            <person name="Ferrier D.E."/>
            <person name="Friedrich M."/>
            <person name="Gordon C.M."/>
            <person name="Jindra M."/>
            <person name="Klingler M."/>
            <person name="Lan Q."/>
            <person name="Lattorff H.M."/>
            <person name="Laudet V."/>
            <person name="von Levetsow C."/>
            <person name="Liu Z."/>
            <person name="Lutz R."/>
            <person name="Lynch J.A."/>
            <person name="da Fonseca R.N."/>
            <person name="Posnien N."/>
            <person name="Reuter R."/>
            <person name="Roth S."/>
            <person name="Savard J."/>
            <person name="Schinko J.B."/>
            <person name="Schmitt C."/>
            <person name="Schoppmeier M."/>
            <person name="Schroder R."/>
            <person name="Shippy T.D."/>
            <person name="Simonnet F."/>
            <person name="Marques-Souza H."/>
            <person name="Tautz D."/>
            <person name="Tomoyasu Y."/>
            <person name="Trauner J."/>
            <person name="Van der Zee M."/>
            <person name="Vervoort M."/>
            <person name="Wittkopp N."/>
            <person name="Wimmer E.A."/>
            <person name="Yang X."/>
            <person name="Jones A.K."/>
            <person name="Sattelle D.B."/>
            <person name="Ebert P.R."/>
            <person name="Nelson D."/>
            <person name="Scott J.G."/>
            <person name="Beeman R.W."/>
            <person name="Muthukrishnan S."/>
            <person name="Kramer K.J."/>
            <person name="Arakane Y."/>
            <person name="Beeman R.W."/>
            <person name="Zhu Q."/>
            <person name="Hogenkamp D."/>
            <person name="Dixit R."/>
            <person name="Oppert B."/>
            <person name="Jiang H."/>
            <person name="Zou Z."/>
            <person name="Marshall J."/>
            <person name="Elpidina E."/>
            <person name="Vinokurov K."/>
            <person name="Oppert C."/>
            <person name="Zou Z."/>
            <person name="Evans J."/>
            <person name="Lu Z."/>
            <person name="Zhao P."/>
            <person name="Sumathipala N."/>
            <person name="Altincicek B."/>
            <person name="Vilcinskas A."/>
            <person name="Williams M."/>
            <person name="Hultmark D."/>
            <person name="Hetru C."/>
            <person name="Jiang H."/>
            <person name="Grimmelikhuijzen C.J."/>
            <person name="Hauser F."/>
            <person name="Cazzamali G."/>
            <person name="Williamson M."/>
            <person name="Park Y."/>
            <person name="Li B."/>
            <person name="Tanaka Y."/>
            <person name="Predel R."/>
            <person name="Neupert S."/>
            <person name="Schachtner J."/>
            <person name="Verleyen P."/>
            <person name="Raible F."/>
            <person name="Bork P."/>
            <person name="Friedrich M."/>
            <person name="Walden K.K."/>
            <person name="Robertson H.M."/>
            <person name="Angeli S."/>
            <person name="Foret S."/>
            <person name="Bucher G."/>
            <person name="Schuetz S."/>
            <person name="Maleszka R."/>
            <person name="Wimmer E.A."/>
            <person name="Beeman R.W."/>
            <person name="Lorenzen M."/>
            <person name="Tomoyasu Y."/>
            <person name="Miller S.C."/>
            <person name="Grossmann D."/>
            <person name="Bucher G."/>
        </authorList>
    </citation>
    <scope>NUCLEOTIDE SEQUENCE [LARGE SCALE GENOMIC DNA]</scope>
    <source>
        <strain evidence="1 2">Georgia GA2</strain>
    </source>
</reference>
<organism evidence="1 2">
    <name type="scientific">Tribolium castaneum</name>
    <name type="common">Red flour beetle</name>
    <dbReference type="NCBI Taxonomy" id="7070"/>
    <lineage>
        <taxon>Eukaryota</taxon>
        <taxon>Metazoa</taxon>
        <taxon>Ecdysozoa</taxon>
        <taxon>Arthropoda</taxon>
        <taxon>Hexapoda</taxon>
        <taxon>Insecta</taxon>
        <taxon>Pterygota</taxon>
        <taxon>Neoptera</taxon>
        <taxon>Endopterygota</taxon>
        <taxon>Coleoptera</taxon>
        <taxon>Polyphaga</taxon>
        <taxon>Cucujiformia</taxon>
        <taxon>Tenebrionidae</taxon>
        <taxon>Tenebrionidae incertae sedis</taxon>
        <taxon>Tribolium</taxon>
    </lineage>
</organism>
<dbReference type="InParanoid" id="D6WQB8"/>
<dbReference type="HOGENOM" id="CLU_3071329_0_0_1"/>
<dbReference type="Proteomes" id="UP000007266">
    <property type="component" value="Linkage group 7"/>
</dbReference>
<name>D6WQB8_TRICA</name>
<keyword evidence="2" id="KW-1185">Reference proteome</keyword>
<dbReference type="EMBL" id="KQ971354">
    <property type="protein sequence ID" value="EFA06095.1"/>
    <property type="molecule type" value="Genomic_DNA"/>
</dbReference>
<reference evidence="1 2" key="2">
    <citation type="journal article" date="2010" name="Nucleic Acids Res.">
        <title>BeetleBase in 2010: revisions to provide comprehensive genomic information for Tribolium castaneum.</title>
        <authorList>
            <person name="Kim H.S."/>
            <person name="Murphy T."/>
            <person name="Xia J."/>
            <person name="Caragea D."/>
            <person name="Park Y."/>
            <person name="Beeman R.W."/>
            <person name="Lorenzen M.D."/>
            <person name="Butcher S."/>
            <person name="Manak J.R."/>
            <person name="Brown S.J."/>
        </authorList>
    </citation>
    <scope>GENOME REANNOTATION</scope>
    <source>
        <strain evidence="1 2">Georgia GA2</strain>
    </source>
</reference>
<proteinExistence type="predicted"/>
<accession>D6WQB8</accession>
<protein>
    <submittedName>
        <fullName evidence="1">Uncharacterized protein</fullName>
    </submittedName>
</protein>
<evidence type="ECO:0000313" key="1">
    <source>
        <dbReference type="EMBL" id="EFA06095.1"/>
    </source>
</evidence>
<sequence length="53" mass="6204">MSSIIVTRHAERLNGSGRQKKMKFAGNKLANVLVTDRWKNLYNKQKHDFTCRL</sequence>
<evidence type="ECO:0000313" key="2">
    <source>
        <dbReference type="Proteomes" id="UP000007266"/>
    </source>
</evidence>